<dbReference type="GeneID" id="100212610"/>
<dbReference type="PANTHER" id="PTHR46899:SF3">
    <property type="entry name" value="PROTEIN PHOSPHATASE 1 REGULATORY SUBUNIT 27"/>
    <property type="match status" value="1"/>
</dbReference>
<dbReference type="InterPro" id="IPR036770">
    <property type="entry name" value="Ankyrin_rpt-contain_sf"/>
</dbReference>
<dbReference type="Pfam" id="PF12796">
    <property type="entry name" value="Ank_2"/>
    <property type="match status" value="1"/>
</dbReference>
<keyword evidence="1" id="KW-0040">ANK repeat</keyword>
<evidence type="ECO:0000256" key="1">
    <source>
        <dbReference type="PROSITE-ProRule" id="PRU00023"/>
    </source>
</evidence>
<accession>A0ABM4BD70</accession>
<dbReference type="RefSeq" id="XP_065646889.1">
    <property type="nucleotide sequence ID" value="XM_065790817.1"/>
</dbReference>
<dbReference type="Gene3D" id="1.25.40.20">
    <property type="entry name" value="Ankyrin repeat-containing domain"/>
    <property type="match status" value="1"/>
</dbReference>
<dbReference type="SMART" id="SM00248">
    <property type="entry name" value="ANK"/>
    <property type="match status" value="3"/>
</dbReference>
<dbReference type="InterPro" id="IPR053080">
    <property type="entry name" value="PP1_regulatory_subunit_27"/>
</dbReference>
<name>A0ABM4BD70_HYDVU</name>
<keyword evidence="2" id="KW-1185">Reference proteome</keyword>
<dbReference type="PROSITE" id="PS50297">
    <property type="entry name" value="ANK_REP_REGION"/>
    <property type="match status" value="1"/>
</dbReference>
<dbReference type="Proteomes" id="UP001652625">
    <property type="component" value="Chromosome 02"/>
</dbReference>
<reference evidence="2" key="1">
    <citation type="submission" date="2025-05" db="UniProtKB">
        <authorList>
            <consortium name="RefSeq"/>
        </authorList>
    </citation>
    <scope>NUCLEOTIDE SEQUENCE [LARGE SCALE GENOMIC DNA]</scope>
</reference>
<proteinExistence type="predicted"/>
<reference evidence="3" key="2">
    <citation type="submission" date="2025-08" db="UniProtKB">
        <authorList>
            <consortium name="RefSeq"/>
        </authorList>
    </citation>
    <scope>IDENTIFICATION</scope>
</reference>
<gene>
    <name evidence="3" type="primary">LOC100212610</name>
</gene>
<dbReference type="PANTHER" id="PTHR46899">
    <property type="entry name" value="PROTEIN PHOSPHATASE 1 REGULATORY SUBUNIT 27"/>
    <property type="match status" value="1"/>
</dbReference>
<feature type="repeat" description="ANK" evidence="1">
    <location>
        <begin position="142"/>
        <end position="174"/>
    </location>
</feature>
<dbReference type="SUPFAM" id="SSF48403">
    <property type="entry name" value="Ankyrin repeat"/>
    <property type="match status" value="1"/>
</dbReference>
<evidence type="ECO:0000313" key="2">
    <source>
        <dbReference type="Proteomes" id="UP001652625"/>
    </source>
</evidence>
<sequence>MCTEVVSNVVWKRMIQKTLVDGKNKILRKMDYSVKNYEFARRMSRSESSLKDCLYNDQRSNTFSEKCFKNEKDDLQSSQKKIGFITYVPLLGFDIGKFLGKSKRKSKNENSLLRQAVRSFDEKRLREIIESKLVDINIASSKGITAVHEAAIDGNLIGLKILVDNGADISKVDNEGFTCLDYSVLGGNFECASYLISKGAKTDRVRDGVQNINSYFSKDYRMKELKQNECSYQCNNTRINT</sequence>
<protein>
    <submittedName>
        <fullName evidence="3">Protein phosphatase 1 regulatory subunit 12A isoform X1</fullName>
    </submittedName>
</protein>
<dbReference type="InterPro" id="IPR002110">
    <property type="entry name" value="Ankyrin_rpt"/>
</dbReference>
<organism evidence="2 3">
    <name type="scientific">Hydra vulgaris</name>
    <name type="common">Hydra</name>
    <name type="synonym">Hydra attenuata</name>
    <dbReference type="NCBI Taxonomy" id="6087"/>
    <lineage>
        <taxon>Eukaryota</taxon>
        <taxon>Metazoa</taxon>
        <taxon>Cnidaria</taxon>
        <taxon>Hydrozoa</taxon>
        <taxon>Hydroidolina</taxon>
        <taxon>Anthoathecata</taxon>
        <taxon>Aplanulata</taxon>
        <taxon>Hydridae</taxon>
        <taxon>Hydra</taxon>
    </lineage>
</organism>
<evidence type="ECO:0000313" key="3">
    <source>
        <dbReference type="RefSeq" id="XP_065646889.1"/>
    </source>
</evidence>
<dbReference type="PROSITE" id="PS50088">
    <property type="entry name" value="ANK_REPEAT"/>
    <property type="match status" value="1"/>
</dbReference>